<organism evidence="1 2">
    <name type="scientific">Nocardioides jejuensis</name>
    <dbReference type="NCBI Taxonomy" id="2502782"/>
    <lineage>
        <taxon>Bacteria</taxon>
        <taxon>Bacillati</taxon>
        <taxon>Actinomycetota</taxon>
        <taxon>Actinomycetes</taxon>
        <taxon>Propionibacteriales</taxon>
        <taxon>Nocardioidaceae</taxon>
        <taxon>Nocardioides</taxon>
    </lineage>
</organism>
<comment type="caution">
    <text evidence="1">The sequence shown here is derived from an EMBL/GenBank/DDBJ whole genome shotgun (WGS) entry which is preliminary data.</text>
</comment>
<protein>
    <submittedName>
        <fullName evidence="1">Uncharacterized protein</fullName>
    </submittedName>
</protein>
<gene>
    <name evidence="1" type="ORF">EPD65_07145</name>
</gene>
<dbReference type="EMBL" id="SJZJ01000009">
    <property type="protein sequence ID" value="TCJ28936.1"/>
    <property type="molecule type" value="Genomic_DNA"/>
</dbReference>
<reference evidence="1 2" key="1">
    <citation type="submission" date="2019-03" db="EMBL/GenBank/DDBJ databases">
        <authorList>
            <person name="Kim M.K.M."/>
        </authorList>
    </citation>
    <scope>NUCLEOTIDE SEQUENCE [LARGE SCALE GENOMIC DNA]</scope>
    <source>
        <strain evidence="1 2">18JY15-6</strain>
    </source>
</reference>
<dbReference type="OrthoDB" id="9866157at2"/>
<dbReference type="Proteomes" id="UP000295453">
    <property type="component" value="Unassembled WGS sequence"/>
</dbReference>
<dbReference type="RefSeq" id="WP_131582628.1">
    <property type="nucleotide sequence ID" value="NZ_SJZJ01000009.1"/>
</dbReference>
<keyword evidence="2" id="KW-1185">Reference proteome</keyword>
<name>A0A4R1CFW5_9ACTN</name>
<dbReference type="AlphaFoldDB" id="A0A4R1CFW5"/>
<evidence type="ECO:0000313" key="2">
    <source>
        <dbReference type="Proteomes" id="UP000295453"/>
    </source>
</evidence>
<evidence type="ECO:0000313" key="1">
    <source>
        <dbReference type="EMBL" id="TCJ28936.1"/>
    </source>
</evidence>
<accession>A0A4R1CFW5</accession>
<sequence>MSLAVIVDALVARISTGLGAGTRVDDLLPTAAAEVPSVTVALDEVTQQVAGVGRSPRGTRSGALQLTLDVDLAHPTLDLDGGETLQLVPADRRSLVLPHGPLVRADGTDTGSFTGGDLLVRDATGTWAVTAATPTGRQVRPDVDAGVLRFGTAVGTTGTLHVEYRIGQWDVVVSRHQGVCELSIAAEATALPTLVRRVATELARPNASMRLTPTAWGSGATATTPGVPAKTRVQLLRYRFDAEVEQPLLGAGGGVIRDVAATAHADENGTTHTETFHIV</sequence>
<proteinExistence type="predicted"/>